<dbReference type="Gene3D" id="1.10.10.10">
    <property type="entry name" value="Winged helix-like DNA-binding domain superfamily/Winged helix DNA-binding domain"/>
    <property type="match status" value="1"/>
</dbReference>
<dbReference type="AlphaFoldDB" id="A0AA46ADE5"/>
<dbReference type="InterPro" id="IPR039422">
    <property type="entry name" value="MarR/SlyA-like"/>
</dbReference>
<protein>
    <submittedName>
        <fullName evidence="3">Transcriptional regulator, MarR family</fullName>
    </submittedName>
</protein>
<feature type="domain" description="HTH marR-type" evidence="2">
    <location>
        <begin position="4"/>
        <end position="139"/>
    </location>
</feature>
<dbReference type="Proteomes" id="UP001157946">
    <property type="component" value="Unassembled WGS sequence"/>
</dbReference>
<dbReference type="InterPro" id="IPR000835">
    <property type="entry name" value="HTH_MarR-typ"/>
</dbReference>
<dbReference type="RefSeq" id="WP_181352843.1">
    <property type="nucleotide sequence ID" value="NZ_FXTU01000001.1"/>
</dbReference>
<dbReference type="GO" id="GO:0003700">
    <property type="term" value="F:DNA-binding transcription factor activity"/>
    <property type="evidence" value="ECO:0007669"/>
    <property type="project" value="InterPro"/>
</dbReference>
<accession>A0AA46ADE5</accession>
<dbReference type="InterPro" id="IPR036390">
    <property type="entry name" value="WH_DNA-bd_sf"/>
</dbReference>
<sequence>MPDRLEMILELEQSFRHMFRQMRKDMADIWEEQINGAEFNVLKSLQDKSPQIVTALAQEFDCSVSHITHVADHLEKKNLAYRKRSQLDKRVVELHISKQGQDVIEKLARRKTEYYREKFEHLATDEIETLLTLLNKIDWS</sequence>
<reference evidence="3" key="1">
    <citation type="submission" date="2017-05" db="EMBL/GenBank/DDBJ databases">
        <authorList>
            <person name="Varghese N."/>
            <person name="Submissions S."/>
        </authorList>
    </citation>
    <scope>NUCLEOTIDE SEQUENCE</scope>
    <source>
        <strain evidence="3">DSM 45262</strain>
    </source>
</reference>
<dbReference type="PANTHER" id="PTHR33164">
    <property type="entry name" value="TRANSCRIPTIONAL REGULATOR, MARR FAMILY"/>
    <property type="match status" value="1"/>
</dbReference>
<dbReference type="GO" id="GO:0006950">
    <property type="term" value="P:response to stress"/>
    <property type="evidence" value="ECO:0007669"/>
    <property type="project" value="TreeGrafter"/>
</dbReference>
<organism evidence="3 4">
    <name type="scientific">Laceyella tengchongensis</name>
    <dbReference type="NCBI Taxonomy" id="574699"/>
    <lineage>
        <taxon>Bacteria</taxon>
        <taxon>Bacillati</taxon>
        <taxon>Bacillota</taxon>
        <taxon>Bacilli</taxon>
        <taxon>Bacillales</taxon>
        <taxon>Thermoactinomycetaceae</taxon>
        <taxon>Laceyella</taxon>
    </lineage>
</organism>
<dbReference type="SMART" id="SM00347">
    <property type="entry name" value="HTH_MARR"/>
    <property type="match status" value="1"/>
</dbReference>
<evidence type="ECO:0000313" key="4">
    <source>
        <dbReference type="Proteomes" id="UP001157946"/>
    </source>
</evidence>
<name>A0AA46ADE5_9BACL</name>
<dbReference type="EMBL" id="FXTU01000001">
    <property type="protein sequence ID" value="SMP04491.1"/>
    <property type="molecule type" value="Genomic_DNA"/>
</dbReference>
<comment type="caution">
    <text evidence="3">The sequence shown here is derived from an EMBL/GenBank/DDBJ whole genome shotgun (WGS) entry which is preliminary data.</text>
</comment>
<dbReference type="PROSITE" id="PS50995">
    <property type="entry name" value="HTH_MARR_2"/>
    <property type="match status" value="1"/>
</dbReference>
<dbReference type="Pfam" id="PF01047">
    <property type="entry name" value="MarR"/>
    <property type="match status" value="1"/>
</dbReference>
<dbReference type="GO" id="GO:0003677">
    <property type="term" value="F:DNA binding"/>
    <property type="evidence" value="ECO:0007669"/>
    <property type="project" value="UniProtKB-KW"/>
</dbReference>
<evidence type="ECO:0000313" key="3">
    <source>
        <dbReference type="EMBL" id="SMP04491.1"/>
    </source>
</evidence>
<evidence type="ECO:0000256" key="1">
    <source>
        <dbReference type="ARBA" id="ARBA00023125"/>
    </source>
</evidence>
<dbReference type="PRINTS" id="PR00598">
    <property type="entry name" value="HTHMARR"/>
</dbReference>
<gene>
    <name evidence="3" type="ORF">SAMN06265361_101551</name>
</gene>
<keyword evidence="1" id="KW-0238">DNA-binding</keyword>
<dbReference type="SUPFAM" id="SSF46785">
    <property type="entry name" value="Winged helix' DNA-binding domain"/>
    <property type="match status" value="1"/>
</dbReference>
<evidence type="ECO:0000259" key="2">
    <source>
        <dbReference type="PROSITE" id="PS50995"/>
    </source>
</evidence>
<proteinExistence type="predicted"/>
<dbReference type="InterPro" id="IPR036388">
    <property type="entry name" value="WH-like_DNA-bd_sf"/>
</dbReference>
<dbReference type="PANTHER" id="PTHR33164:SF67">
    <property type="entry name" value="TRANSCRIPTIONAL REGULATOR, MARR FAMILY"/>
    <property type="match status" value="1"/>
</dbReference>
<keyword evidence="4" id="KW-1185">Reference proteome</keyword>